<keyword evidence="2" id="KW-1185">Reference proteome</keyword>
<dbReference type="NCBIfam" id="NF047593">
    <property type="entry name" value="IS66_ISAeme5_TnpA"/>
    <property type="match status" value="1"/>
</dbReference>
<protein>
    <recommendedName>
        <fullName evidence="3">Transposase</fullName>
    </recommendedName>
</protein>
<name>A0ABP8V3J5_9GAMM</name>
<dbReference type="RefSeq" id="WP_345195565.1">
    <property type="nucleotide sequence ID" value="NZ_BAABFL010000208.1"/>
</dbReference>
<accession>A0ABP8V3J5</accession>
<gene>
    <name evidence="1" type="ORF">GCM10023116_19010</name>
</gene>
<proteinExistence type="predicted"/>
<reference evidence="2" key="1">
    <citation type="journal article" date="2019" name="Int. J. Syst. Evol. Microbiol.">
        <title>The Global Catalogue of Microorganisms (GCM) 10K type strain sequencing project: providing services to taxonomists for standard genome sequencing and annotation.</title>
        <authorList>
            <consortium name="The Broad Institute Genomics Platform"/>
            <consortium name="The Broad Institute Genome Sequencing Center for Infectious Disease"/>
            <person name="Wu L."/>
            <person name="Ma J."/>
        </authorList>
    </citation>
    <scope>NUCLEOTIDE SEQUENCE [LARGE SCALE GENOMIC DNA]</scope>
    <source>
        <strain evidence="2">JCM 17805</strain>
    </source>
</reference>
<evidence type="ECO:0008006" key="3">
    <source>
        <dbReference type="Google" id="ProtNLM"/>
    </source>
</evidence>
<evidence type="ECO:0000313" key="1">
    <source>
        <dbReference type="EMBL" id="GAA4649625.1"/>
    </source>
</evidence>
<comment type="caution">
    <text evidence="1">The sequence shown here is derived from an EMBL/GenBank/DDBJ whole genome shotgun (WGS) entry which is preliminary data.</text>
</comment>
<sequence>MSAKRDFWFQHINAWQESELSQVDYIRQHNLSPKSFGYYRRRYFQSQPAEMEDPTHTPLLPVQLEDESDIQSEHRNCIILTTPNSYRIELSHGFDTATLQRVIRVLESA</sequence>
<dbReference type="EMBL" id="BAABFL010000208">
    <property type="protein sequence ID" value="GAA4649625.1"/>
    <property type="molecule type" value="Genomic_DNA"/>
</dbReference>
<dbReference type="Proteomes" id="UP001500604">
    <property type="component" value="Unassembled WGS sequence"/>
</dbReference>
<organism evidence="1 2">
    <name type="scientific">Kistimonas scapharcae</name>
    <dbReference type="NCBI Taxonomy" id="1036133"/>
    <lineage>
        <taxon>Bacteria</taxon>
        <taxon>Pseudomonadati</taxon>
        <taxon>Pseudomonadota</taxon>
        <taxon>Gammaproteobacteria</taxon>
        <taxon>Oceanospirillales</taxon>
        <taxon>Endozoicomonadaceae</taxon>
        <taxon>Kistimonas</taxon>
    </lineage>
</organism>
<evidence type="ECO:0000313" key="2">
    <source>
        <dbReference type="Proteomes" id="UP001500604"/>
    </source>
</evidence>